<evidence type="ECO:0000313" key="3">
    <source>
        <dbReference type="Proteomes" id="UP001226691"/>
    </source>
</evidence>
<reference evidence="2 3" key="1">
    <citation type="submission" date="2023-07" db="EMBL/GenBank/DDBJ databases">
        <title>Functional and genomic diversity of the sorghum phyllosphere microbiome.</title>
        <authorList>
            <person name="Shade A."/>
        </authorList>
    </citation>
    <scope>NUCLEOTIDE SEQUENCE [LARGE SCALE GENOMIC DNA]</scope>
    <source>
        <strain evidence="2 3">SORGH_AS_1207</strain>
    </source>
</reference>
<dbReference type="Proteomes" id="UP001226691">
    <property type="component" value="Unassembled WGS sequence"/>
</dbReference>
<keyword evidence="3" id="KW-1185">Reference proteome</keyword>
<evidence type="ECO:0000256" key="1">
    <source>
        <dbReference type="SAM" id="MobiDB-lite"/>
    </source>
</evidence>
<protein>
    <submittedName>
        <fullName evidence="2">Uncharacterized protein</fullName>
    </submittedName>
</protein>
<accession>A0ABU0TW10</accession>
<comment type="caution">
    <text evidence="2">The sequence shown here is derived from an EMBL/GenBank/DDBJ whole genome shotgun (WGS) entry which is preliminary data.</text>
</comment>
<feature type="region of interest" description="Disordered" evidence="1">
    <location>
        <begin position="1"/>
        <end position="38"/>
    </location>
</feature>
<feature type="compositionally biased region" description="Basic residues" evidence="1">
    <location>
        <begin position="164"/>
        <end position="182"/>
    </location>
</feature>
<proteinExistence type="predicted"/>
<organism evidence="2 3">
    <name type="scientific">Microbacterium trichothecenolyticum</name>
    <name type="common">Aureobacterium trichothecenolyticum</name>
    <dbReference type="NCBI Taxonomy" id="69370"/>
    <lineage>
        <taxon>Bacteria</taxon>
        <taxon>Bacillati</taxon>
        <taxon>Actinomycetota</taxon>
        <taxon>Actinomycetes</taxon>
        <taxon>Micrococcales</taxon>
        <taxon>Microbacteriaceae</taxon>
        <taxon>Microbacterium</taxon>
    </lineage>
</organism>
<dbReference type="EMBL" id="JAUTBF010000001">
    <property type="protein sequence ID" value="MDQ1123839.1"/>
    <property type="molecule type" value="Genomic_DNA"/>
</dbReference>
<gene>
    <name evidence="2" type="ORF">QE412_002412</name>
</gene>
<feature type="compositionally biased region" description="Basic and acidic residues" evidence="1">
    <location>
        <begin position="210"/>
        <end position="229"/>
    </location>
</feature>
<evidence type="ECO:0000313" key="2">
    <source>
        <dbReference type="EMBL" id="MDQ1123839.1"/>
    </source>
</evidence>
<name>A0ABU0TW10_MICTR</name>
<feature type="compositionally biased region" description="Basic residues" evidence="1">
    <location>
        <begin position="18"/>
        <end position="36"/>
    </location>
</feature>
<sequence>MTNENKSCGRASFLVPYKRGKKKSYSAYRRPRRRGHQQWIDRLILRQRKSVRDRPLPSKCGEIERGSRAFYLGRPPHRERAGNPSAQGRDGISSHRRRHPRLGGGERHRAQPPGADPVGRARGLQRATLSTGRRRGRGNRRVDGQAGVVAPAARGRNAHEQARSKRSGSARRRGRSAHRRRVIGGTQPMKRRPFPTTMRTSTTMCPQERSAVDAKERRAPPNPQDDPRAIRGAREFTTRNHPRNNAKDFCAREYLISTHARRFNLETA</sequence>
<feature type="region of interest" description="Disordered" evidence="1">
    <location>
        <begin position="67"/>
        <end position="229"/>
    </location>
</feature>